<evidence type="ECO:0000256" key="2">
    <source>
        <dbReference type="SAM" id="SignalP"/>
    </source>
</evidence>
<feature type="compositionally biased region" description="Basic residues" evidence="1">
    <location>
        <begin position="171"/>
        <end position="185"/>
    </location>
</feature>
<name>A0A2R3QC80_9BURK</name>
<dbReference type="Proteomes" id="UP000237925">
    <property type="component" value="Chromosome"/>
</dbReference>
<dbReference type="EMBL" id="CP027667">
    <property type="protein sequence ID" value="AVO49378.1"/>
    <property type="molecule type" value="Genomic_DNA"/>
</dbReference>
<evidence type="ECO:0000313" key="3">
    <source>
        <dbReference type="EMBL" id="AVO49378.1"/>
    </source>
</evidence>
<keyword evidence="2" id="KW-0732">Signal</keyword>
<dbReference type="PROSITE" id="PS51318">
    <property type="entry name" value="TAT"/>
    <property type="match status" value="1"/>
</dbReference>
<organism evidence="3 4">
    <name type="scientific">Melaminivora suipulveris</name>
    <dbReference type="NCBI Taxonomy" id="2109913"/>
    <lineage>
        <taxon>Bacteria</taxon>
        <taxon>Pseudomonadati</taxon>
        <taxon>Pseudomonadota</taxon>
        <taxon>Betaproteobacteria</taxon>
        <taxon>Burkholderiales</taxon>
        <taxon>Comamonadaceae</taxon>
        <taxon>Melaminivora</taxon>
    </lineage>
</organism>
<keyword evidence="4" id="KW-1185">Reference proteome</keyword>
<feature type="region of interest" description="Disordered" evidence="1">
    <location>
        <begin position="163"/>
        <end position="196"/>
    </location>
</feature>
<dbReference type="OrthoDB" id="5298564at2"/>
<dbReference type="AlphaFoldDB" id="A0A2R3QC80"/>
<feature type="chain" id="PRO_5015339605" description="LTXXQ motif family protein" evidence="2">
    <location>
        <begin position="29"/>
        <end position="196"/>
    </location>
</feature>
<sequence>MTRTTRSTLVAGACAALLALAGASAAVAQQPSSPAAAFANAAAGQSAQDGHAQWRSMTPEQRQQARQQRHAQKAAALKQKLAITPDQENAWSSFQQAMQPAGQARAHGQRQDWKQLTTPERIDRMRELRTQRMAEQDRRGDAIKAFYAALKPEQQKTFDAEGTRMMGGHFGNKKGGHHGGMRHGQHSGAQSAPAQQ</sequence>
<feature type="compositionally biased region" description="Low complexity" evidence="1">
    <location>
        <begin position="39"/>
        <end position="50"/>
    </location>
</feature>
<accession>A0A2R3QC80</accession>
<feature type="signal peptide" evidence="2">
    <location>
        <begin position="1"/>
        <end position="28"/>
    </location>
</feature>
<protein>
    <recommendedName>
        <fullName evidence="5">LTXXQ motif family protein</fullName>
    </recommendedName>
</protein>
<evidence type="ECO:0000313" key="4">
    <source>
        <dbReference type="Proteomes" id="UP000237925"/>
    </source>
</evidence>
<dbReference type="KEGG" id="mela:C6568_08960"/>
<dbReference type="RefSeq" id="WP_106683811.1">
    <property type="nucleotide sequence ID" value="NZ_CP027667.1"/>
</dbReference>
<evidence type="ECO:0008006" key="5">
    <source>
        <dbReference type="Google" id="ProtNLM"/>
    </source>
</evidence>
<dbReference type="InterPro" id="IPR012899">
    <property type="entry name" value="LTXXQ"/>
</dbReference>
<proteinExistence type="predicted"/>
<evidence type="ECO:0000256" key="1">
    <source>
        <dbReference type="SAM" id="MobiDB-lite"/>
    </source>
</evidence>
<reference evidence="3 4" key="1">
    <citation type="submission" date="2018-03" db="EMBL/GenBank/DDBJ databases">
        <title>Genome sequencing of Melaminivora sp.</title>
        <authorList>
            <person name="Kim S.-J."/>
            <person name="Heo J."/>
            <person name="Ahn J.-H."/>
            <person name="Kwon S.-W."/>
        </authorList>
    </citation>
    <scope>NUCLEOTIDE SEQUENCE [LARGE SCALE GENOMIC DNA]</scope>
    <source>
        <strain evidence="3 4">SC2-9</strain>
    </source>
</reference>
<dbReference type="Pfam" id="PF07813">
    <property type="entry name" value="LTXXQ"/>
    <property type="match status" value="1"/>
</dbReference>
<dbReference type="InterPro" id="IPR006311">
    <property type="entry name" value="TAT_signal"/>
</dbReference>
<dbReference type="GO" id="GO:0042597">
    <property type="term" value="C:periplasmic space"/>
    <property type="evidence" value="ECO:0007669"/>
    <property type="project" value="InterPro"/>
</dbReference>
<feature type="region of interest" description="Disordered" evidence="1">
    <location>
        <begin position="39"/>
        <end position="62"/>
    </location>
</feature>
<gene>
    <name evidence="3" type="ORF">C6568_08960</name>
</gene>